<reference evidence="3 4" key="1">
    <citation type="journal article" date="2019" name="Nat. Commun.">
        <title>A new type of DNA phosphorothioation-based antiviral system in archaea.</title>
        <authorList>
            <person name="Xiong L."/>
            <person name="Liu S."/>
            <person name="Chen S."/>
            <person name="Xiao Y."/>
            <person name="Zhu B."/>
            <person name="Gao Y."/>
            <person name="Zhang Y."/>
            <person name="Chen B."/>
            <person name="Luo J."/>
            <person name="Deng Z."/>
            <person name="Chen X."/>
            <person name="Wang L."/>
            <person name="Chen S."/>
        </authorList>
    </citation>
    <scope>NUCLEOTIDE SEQUENCE [LARGE SCALE GENOMIC DNA]</scope>
    <source>
        <strain evidence="3 4">CGMCC 1.10331</strain>
        <plasmid evidence="3 4">unnamed3</plasmid>
    </source>
</reference>
<dbReference type="Proteomes" id="UP000296733">
    <property type="component" value="Plasmid unnamed3"/>
</dbReference>
<dbReference type="EMBL" id="CP031314">
    <property type="protein sequence ID" value="QCC49584.1"/>
    <property type="molecule type" value="Genomic_DNA"/>
</dbReference>
<dbReference type="AlphaFoldDB" id="A0A4D6H6S4"/>
<dbReference type="GO" id="GO:0008237">
    <property type="term" value="F:metallopeptidase activity"/>
    <property type="evidence" value="ECO:0007669"/>
    <property type="project" value="UniProtKB-KW"/>
</dbReference>
<gene>
    <name evidence="3" type="ORF">DV707_17780</name>
</gene>
<evidence type="ECO:0000259" key="2">
    <source>
        <dbReference type="Pfam" id="PF02517"/>
    </source>
</evidence>
<sequence length="148" mass="15259">MGSYLVGSVIEELLHRGFLLTNFAEGFQVGPVDARGAVVIGIALTSGVFLGLGYVLTGELALPIGVHVAWNFFEGNLYGFPISGSTTTSILAIDQHGPDIVTGGAFGPEAGLLGVGAILLGILATVAWVRYHRGSSGIHPAVTNRDAL</sequence>
<feature type="transmembrane region" description="Helical" evidence="1">
    <location>
        <begin position="110"/>
        <end position="129"/>
    </location>
</feature>
<dbReference type="KEGG" id="hlm:DV707_17780"/>
<dbReference type="GO" id="GO:0006508">
    <property type="term" value="P:proteolysis"/>
    <property type="evidence" value="ECO:0007669"/>
    <property type="project" value="UniProtKB-KW"/>
</dbReference>
<proteinExistence type="predicted"/>
<feature type="transmembrane region" description="Helical" evidence="1">
    <location>
        <begin position="37"/>
        <end position="56"/>
    </location>
</feature>
<protein>
    <submittedName>
        <fullName evidence="3">CPBP family intramembrane metalloprotease</fullName>
    </submittedName>
</protein>
<keyword evidence="1" id="KW-0812">Transmembrane</keyword>
<evidence type="ECO:0000313" key="3">
    <source>
        <dbReference type="EMBL" id="QCC49584.1"/>
    </source>
</evidence>
<keyword evidence="1" id="KW-0472">Membrane</keyword>
<dbReference type="Pfam" id="PF02517">
    <property type="entry name" value="Rce1-like"/>
    <property type="match status" value="1"/>
</dbReference>
<keyword evidence="3" id="KW-0645">Protease</keyword>
<dbReference type="PANTHER" id="PTHR39430">
    <property type="entry name" value="MEMBRANE-ASSOCIATED PROTEASE-RELATED"/>
    <property type="match status" value="1"/>
</dbReference>
<dbReference type="PANTHER" id="PTHR39430:SF1">
    <property type="entry name" value="PROTEASE"/>
    <property type="match status" value="1"/>
</dbReference>
<keyword evidence="3" id="KW-0482">Metalloprotease</keyword>
<keyword evidence="3" id="KW-0614">Plasmid</keyword>
<accession>A0A4D6H6S4</accession>
<organism evidence="3 4">
    <name type="scientific">Halobellus limi</name>
    <dbReference type="NCBI Taxonomy" id="699433"/>
    <lineage>
        <taxon>Archaea</taxon>
        <taxon>Methanobacteriati</taxon>
        <taxon>Methanobacteriota</taxon>
        <taxon>Stenosarchaea group</taxon>
        <taxon>Halobacteria</taxon>
        <taxon>Halobacteriales</taxon>
        <taxon>Haloferacaceae</taxon>
        <taxon>Halobellus</taxon>
    </lineage>
</organism>
<geneLocation type="plasmid" evidence="3">
    <name>unnamed3</name>
</geneLocation>
<dbReference type="GO" id="GO:0080120">
    <property type="term" value="P:CAAX-box protein maturation"/>
    <property type="evidence" value="ECO:0007669"/>
    <property type="project" value="UniProtKB-ARBA"/>
</dbReference>
<feature type="domain" description="CAAX prenyl protease 2/Lysostaphin resistance protein A-like" evidence="2">
    <location>
        <begin position="4"/>
        <end position="73"/>
    </location>
</feature>
<dbReference type="InterPro" id="IPR003675">
    <property type="entry name" value="Rce1/LyrA-like_dom"/>
</dbReference>
<keyword evidence="1" id="KW-1133">Transmembrane helix</keyword>
<keyword evidence="3" id="KW-0378">Hydrolase</keyword>
<evidence type="ECO:0000256" key="1">
    <source>
        <dbReference type="SAM" id="Phobius"/>
    </source>
</evidence>
<dbReference type="GO" id="GO:0004175">
    <property type="term" value="F:endopeptidase activity"/>
    <property type="evidence" value="ECO:0007669"/>
    <property type="project" value="UniProtKB-ARBA"/>
</dbReference>
<evidence type="ECO:0000313" key="4">
    <source>
        <dbReference type="Proteomes" id="UP000296733"/>
    </source>
</evidence>
<name>A0A4D6H6S4_9EURY</name>